<dbReference type="InterPro" id="IPR012670">
    <property type="entry name" value="T3SS_YscI/HrpB"/>
</dbReference>
<gene>
    <name evidence="1" type="ORF">LMG21510_00802</name>
</gene>
<evidence type="ECO:0000313" key="2">
    <source>
        <dbReference type="Proteomes" id="UP000721236"/>
    </source>
</evidence>
<name>A0ABM8WK08_9BURK</name>
<keyword evidence="2" id="KW-1185">Reference proteome</keyword>
<sequence length="110" mass="11694">MNIDPSMIPQMPIDRLEPAVKAPSTGDVDAFAAAMSASVPKPEQAAVESMQRTEAVLAKKAEVLSAADVRDPAKMLGVQRAMLEMRTDVDVLAKVTGVLSQAINKLTSMQ</sequence>
<dbReference type="Pfam" id="PF17001">
    <property type="entry name" value="T3SS_basalb_I"/>
    <property type="match status" value="1"/>
</dbReference>
<protein>
    <recommendedName>
        <fullName evidence="3">EscI/YscI/HrpB family type III secretion system inner rod protein</fullName>
    </recommendedName>
</protein>
<organism evidence="1 2">
    <name type="scientific">Cupriavidus respiraculi</name>
    <dbReference type="NCBI Taxonomy" id="195930"/>
    <lineage>
        <taxon>Bacteria</taxon>
        <taxon>Pseudomonadati</taxon>
        <taxon>Pseudomonadota</taxon>
        <taxon>Betaproteobacteria</taxon>
        <taxon>Burkholderiales</taxon>
        <taxon>Burkholderiaceae</taxon>
        <taxon>Cupriavidus</taxon>
    </lineage>
</organism>
<accession>A0ABM8WK08</accession>
<evidence type="ECO:0000313" key="1">
    <source>
        <dbReference type="EMBL" id="CAG9167636.1"/>
    </source>
</evidence>
<dbReference type="NCBIfam" id="TIGR02497">
    <property type="entry name" value="yscI_hrpB_dom"/>
    <property type="match status" value="1"/>
</dbReference>
<reference evidence="1 2" key="1">
    <citation type="submission" date="2021-08" db="EMBL/GenBank/DDBJ databases">
        <authorList>
            <person name="Peeters C."/>
        </authorList>
    </citation>
    <scope>NUCLEOTIDE SEQUENCE [LARGE SCALE GENOMIC DNA]</scope>
    <source>
        <strain evidence="1 2">LMG 21510</strain>
    </source>
</reference>
<dbReference type="RefSeq" id="WP_222206859.1">
    <property type="nucleotide sequence ID" value="NZ_CAJZAH010000001.1"/>
</dbReference>
<dbReference type="Proteomes" id="UP000721236">
    <property type="component" value="Unassembled WGS sequence"/>
</dbReference>
<dbReference type="EMBL" id="CAJZAH010000001">
    <property type="protein sequence ID" value="CAG9167636.1"/>
    <property type="molecule type" value="Genomic_DNA"/>
</dbReference>
<proteinExistence type="predicted"/>
<evidence type="ECO:0008006" key="3">
    <source>
        <dbReference type="Google" id="ProtNLM"/>
    </source>
</evidence>
<comment type="caution">
    <text evidence="1">The sequence shown here is derived from an EMBL/GenBank/DDBJ whole genome shotgun (WGS) entry which is preliminary data.</text>
</comment>